<dbReference type="Pfam" id="PF07007">
    <property type="entry name" value="LprI"/>
    <property type="match status" value="1"/>
</dbReference>
<keyword evidence="3" id="KW-1185">Reference proteome</keyword>
<evidence type="ECO:0000313" key="3">
    <source>
        <dbReference type="Proteomes" id="UP000272771"/>
    </source>
</evidence>
<dbReference type="InterPro" id="IPR009739">
    <property type="entry name" value="LprI-like_N"/>
</dbReference>
<dbReference type="AlphaFoldDB" id="A0A3S5B3U5"/>
<organism evidence="2 3">
    <name type="scientific">Neisseria weaveri</name>
    <dbReference type="NCBI Taxonomy" id="28091"/>
    <lineage>
        <taxon>Bacteria</taxon>
        <taxon>Pseudomonadati</taxon>
        <taxon>Pseudomonadota</taxon>
        <taxon>Betaproteobacteria</taxon>
        <taxon>Neisseriales</taxon>
        <taxon>Neisseriaceae</taxon>
        <taxon>Neisseria</taxon>
    </lineage>
</organism>
<dbReference type="Proteomes" id="UP000272771">
    <property type="component" value="Chromosome"/>
</dbReference>
<dbReference type="Gene3D" id="1.20.1270.180">
    <property type="match status" value="1"/>
</dbReference>
<protein>
    <submittedName>
        <fullName evidence="2">Lipoprotein</fullName>
    </submittedName>
</protein>
<keyword evidence="2" id="KW-0449">Lipoprotein</keyword>
<accession>A0A3S5B3U5</accession>
<dbReference type="EMBL" id="LR134533">
    <property type="protein sequence ID" value="VEJ50565.1"/>
    <property type="molecule type" value="Genomic_DNA"/>
</dbReference>
<reference evidence="2 3" key="1">
    <citation type="submission" date="2018-12" db="EMBL/GenBank/DDBJ databases">
        <authorList>
            <consortium name="Pathogen Informatics"/>
        </authorList>
    </citation>
    <scope>NUCLEOTIDE SEQUENCE [LARGE SCALE GENOMIC DNA]</scope>
    <source>
        <strain evidence="2 3">NCTC12742</strain>
    </source>
</reference>
<gene>
    <name evidence="2" type="ORF">NCTC12742_00759</name>
</gene>
<dbReference type="STRING" id="28091.SAMEA3174300_01384"/>
<dbReference type="RefSeq" id="WP_231987912.1">
    <property type="nucleotide sequence ID" value="NZ_CAUJRG010000002.1"/>
</dbReference>
<sequence length="341" mass="37181">MYQKFIAVGAAAFLLAACSEPRNEAKPEMVCHDAGVTQNIQTNIQEIIKQEARNFAAGDSRQLVDADKVIAAASQLSINLADIRLEYQNNQPFCAATLSIQTPSAIAATAEANSPLLYGTQTITQLIQHRTNGSNLSYNAGNHTFNTPLQYTTSPSTGQLNISYRDNSLVHTAQTLSAALLPYGIKDILVISGEPVTRADALQQLTNPPASEPEPPVAVASAEVVPIPADLTAFPAEAPEILTPAKPQQEEILLSAGELDYARSNNRAANEEINAIWHRLDQPVQQSLLAEQRNWIDNKTENCRQAAARANSSVQAEYLQLQCDTRITRERSQYLRGYTIN</sequence>
<dbReference type="KEGG" id="nwe:SAMEA3174300_1384"/>
<proteinExistence type="predicted"/>
<dbReference type="PROSITE" id="PS51257">
    <property type="entry name" value="PROKAR_LIPOPROTEIN"/>
    <property type="match status" value="1"/>
</dbReference>
<feature type="domain" description="Lysozyme inhibitor LprI-like N-terminal" evidence="1">
    <location>
        <begin position="260"/>
        <end position="335"/>
    </location>
</feature>
<evidence type="ECO:0000313" key="2">
    <source>
        <dbReference type="EMBL" id="VEJ50565.1"/>
    </source>
</evidence>
<name>A0A3S5B3U5_9NEIS</name>
<evidence type="ECO:0000259" key="1">
    <source>
        <dbReference type="Pfam" id="PF07007"/>
    </source>
</evidence>